<evidence type="ECO:0000256" key="1">
    <source>
        <dbReference type="SAM" id="SignalP"/>
    </source>
</evidence>
<keyword evidence="1" id="KW-0732">Signal</keyword>
<dbReference type="OrthoDB" id="512581at2"/>
<dbReference type="InterPro" id="IPR046150">
    <property type="entry name" value="DUF6152"/>
</dbReference>
<feature type="chain" id="PRO_5020486354" description="DUF4198 domain-containing protein" evidence="1">
    <location>
        <begin position="24"/>
        <end position="118"/>
    </location>
</feature>
<accession>A0A4D7B876</accession>
<protein>
    <recommendedName>
        <fullName evidence="4">DUF4198 domain-containing protein</fullName>
    </recommendedName>
</protein>
<dbReference type="KEGG" id="pstg:E8M01_25560"/>
<evidence type="ECO:0000313" key="2">
    <source>
        <dbReference type="EMBL" id="QCI69424.1"/>
    </source>
</evidence>
<dbReference type="EMBL" id="CP039690">
    <property type="protein sequence ID" value="QCI69424.1"/>
    <property type="molecule type" value="Genomic_DNA"/>
</dbReference>
<feature type="signal peptide" evidence="1">
    <location>
        <begin position="1"/>
        <end position="23"/>
    </location>
</feature>
<organism evidence="2 3">
    <name type="scientific">Phreatobacter stygius</name>
    <dbReference type="NCBI Taxonomy" id="1940610"/>
    <lineage>
        <taxon>Bacteria</taxon>
        <taxon>Pseudomonadati</taxon>
        <taxon>Pseudomonadota</taxon>
        <taxon>Alphaproteobacteria</taxon>
        <taxon>Hyphomicrobiales</taxon>
        <taxon>Phreatobacteraceae</taxon>
        <taxon>Phreatobacter</taxon>
    </lineage>
</organism>
<sequence>MMRRSIVFALSVPALLAAGGALAHHGWGSYDAAKKFTITASVERLEWANPHVHIDLKHDNATWEIVLAPPFRMQTRGLTPAMIGKGVRVSVEGYPSTRSATEMRAERITVDGKTVELR</sequence>
<reference evidence="2 3" key="1">
    <citation type="submission" date="2019-04" db="EMBL/GenBank/DDBJ databases">
        <title>Phreatobacter aquaticus sp. nov.</title>
        <authorList>
            <person name="Choi A."/>
        </authorList>
    </citation>
    <scope>NUCLEOTIDE SEQUENCE [LARGE SCALE GENOMIC DNA]</scope>
    <source>
        <strain evidence="2 3">KCTC 52518</strain>
    </source>
</reference>
<dbReference type="Proteomes" id="UP000298781">
    <property type="component" value="Chromosome"/>
</dbReference>
<proteinExistence type="predicted"/>
<dbReference type="Pfam" id="PF19649">
    <property type="entry name" value="DUF6152"/>
    <property type="match status" value="1"/>
</dbReference>
<evidence type="ECO:0000313" key="3">
    <source>
        <dbReference type="Proteomes" id="UP000298781"/>
    </source>
</evidence>
<gene>
    <name evidence="2" type="ORF">E8M01_25560</name>
</gene>
<evidence type="ECO:0008006" key="4">
    <source>
        <dbReference type="Google" id="ProtNLM"/>
    </source>
</evidence>
<name>A0A4D7B876_9HYPH</name>
<keyword evidence="3" id="KW-1185">Reference proteome</keyword>
<dbReference type="AlphaFoldDB" id="A0A4D7B876"/>